<dbReference type="Proteomes" id="UP000735302">
    <property type="component" value="Unassembled WGS sequence"/>
</dbReference>
<organism evidence="1 2">
    <name type="scientific">Plakobranchus ocellatus</name>
    <dbReference type="NCBI Taxonomy" id="259542"/>
    <lineage>
        <taxon>Eukaryota</taxon>
        <taxon>Metazoa</taxon>
        <taxon>Spiralia</taxon>
        <taxon>Lophotrochozoa</taxon>
        <taxon>Mollusca</taxon>
        <taxon>Gastropoda</taxon>
        <taxon>Heterobranchia</taxon>
        <taxon>Euthyneura</taxon>
        <taxon>Panpulmonata</taxon>
        <taxon>Sacoglossa</taxon>
        <taxon>Placobranchoidea</taxon>
        <taxon>Plakobranchidae</taxon>
        <taxon>Plakobranchus</taxon>
    </lineage>
</organism>
<dbReference type="AlphaFoldDB" id="A0AAV4DWC3"/>
<proteinExistence type="predicted"/>
<comment type="caution">
    <text evidence="1">The sequence shown here is derived from an EMBL/GenBank/DDBJ whole genome shotgun (WGS) entry which is preliminary data.</text>
</comment>
<name>A0AAV4DWC3_9GAST</name>
<evidence type="ECO:0000313" key="2">
    <source>
        <dbReference type="Proteomes" id="UP000735302"/>
    </source>
</evidence>
<reference evidence="1 2" key="1">
    <citation type="journal article" date="2021" name="Elife">
        <title>Chloroplast acquisition without the gene transfer in kleptoplastic sea slugs, Plakobranchus ocellatus.</title>
        <authorList>
            <person name="Maeda T."/>
            <person name="Takahashi S."/>
            <person name="Yoshida T."/>
            <person name="Shimamura S."/>
            <person name="Takaki Y."/>
            <person name="Nagai Y."/>
            <person name="Toyoda A."/>
            <person name="Suzuki Y."/>
            <person name="Arimoto A."/>
            <person name="Ishii H."/>
            <person name="Satoh N."/>
            <person name="Nishiyama T."/>
            <person name="Hasebe M."/>
            <person name="Maruyama T."/>
            <person name="Minagawa J."/>
            <person name="Obokata J."/>
            <person name="Shigenobu S."/>
        </authorList>
    </citation>
    <scope>NUCLEOTIDE SEQUENCE [LARGE SCALE GENOMIC DNA]</scope>
</reference>
<dbReference type="EMBL" id="BLXT01008388">
    <property type="protein sequence ID" value="GFO48360.1"/>
    <property type="molecule type" value="Genomic_DNA"/>
</dbReference>
<evidence type="ECO:0000313" key="1">
    <source>
        <dbReference type="EMBL" id="GFO48360.1"/>
    </source>
</evidence>
<keyword evidence="2" id="KW-1185">Reference proteome</keyword>
<gene>
    <name evidence="1" type="ORF">PoB_007486500</name>
</gene>
<sequence>MEEEGLCLSLCGRGEGLVVGFLPIASPQQGDLRLLGPSPGQSAGGEARTHDRKEKIRNNMNIKFQPSGPRTQRPQVRIAVSFDAFSF</sequence>
<accession>A0AAV4DWC3</accession>
<protein>
    <submittedName>
        <fullName evidence="1">Uncharacterized protein</fullName>
    </submittedName>
</protein>